<dbReference type="PANTHER" id="PTHR30408">
    <property type="entry name" value="TYPE-1 RESTRICTION ENZYME ECOKI SPECIFICITY PROTEIN"/>
    <property type="match status" value="1"/>
</dbReference>
<dbReference type="Gene3D" id="3.90.220.20">
    <property type="entry name" value="DNA methylase specificity domains"/>
    <property type="match status" value="2"/>
</dbReference>
<dbReference type="PANTHER" id="PTHR30408:SF12">
    <property type="entry name" value="TYPE I RESTRICTION ENZYME MJAVIII SPECIFICITY SUBUNIT"/>
    <property type="match status" value="1"/>
</dbReference>
<keyword evidence="2" id="KW-0238">DNA-binding</keyword>
<dbReference type="GO" id="GO:0003677">
    <property type="term" value="F:DNA binding"/>
    <property type="evidence" value="ECO:0007669"/>
    <property type="project" value="UniProtKB-KW"/>
</dbReference>
<dbReference type="InterPro" id="IPR052021">
    <property type="entry name" value="Type-I_RS_S_subunit"/>
</dbReference>
<dbReference type="InterPro" id="IPR044946">
    <property type="entry name" value="Restrct_endonuc_typeI_TRD_sf"/>
</dbReference>
<dbReference type="AlphaFoldDB" id="A0A6L9QS36"/>
<name>A0A6L9QS36_9ACTN</name>
<evidence type="ECO:0008006" key="5">
    <source>
        <dbReference type="Google" id="ProtNLM"/>
    </source>
</evidence>
<evidence type="ECO:0000256" key="1">
    <source>
        <dbReference type="ARBA" id="ARBA00022747"/>
    </source>
</evidence>
<gene>
    <name evidence="3" type="ORF">G3I70_38335</name>
</gene>
<protein>
    <recommendedName>
        <fullName evidence="5">Restriction endonuclease subunit S</fullName>
    </recommendedName>
</protein>
<evidence type="ECO:0000313" key="4">
    <source>
        <dbReference type="Proteomes" id="UP000475532"/>
    </source>
</evidence>
<organism evidence="3 4">
    <name type="scientific">Actinomadura bangladeshensis</name>
    <dbReference type="NCBI Taxonomy" id="453573"/>
    <lineage>
        <taxon>Bacteria</taxon>
        <taxon>Bacillati</taxon>
        <taxon>Actinomycetota</taxon>
        <taxon>Actinomycetes</taxon>
        <taxon>Streptosporangiales</taxon>
        <taxon>Thermomonosporaceae</taxon>
        <taxon>Actinomadura</taxon>
    </lineage>
</organism>
<dbReference type="GO" id="GO:0009307">
    <property type="term" value="P:DNA restriction-modification system"/>
    <property type="evidence" value="ECO:0007669"/>
    <property type="project" value="UniProtKB-KW"/>
</dbReference>
<reference evidence="3 4" key="1">
    <citation type="submission" date="2020-01" db="EMBL/GenBank/DDBJ databases">
        <title>Insect and environment-associated Actinomycetes.</title>
        <authorList>
            <person name="Currrie C."/>
            <person name="Chevrette M."/>
            <person name="Carlson C."/>
            <person name="Stubbendieck R."/>
            <person name="Wendt-Pienkowski E."/>
        </authorList>
    </citation>
    <scope>NUCLEOTIDE SEQUENCE [LARGE SCALE GENOMIC DNA]</scope>
    <source>
        <strain evidence="3 4">SID10258</strain>
    </source>
</reference>
<evidence type="ECO:0000313" key="3">
    <source>
        <dbReference type="EMBL" id="NEA28315.1"/>
    </source>
</evidence>
<dbReference type="SUPFAM" id="SSF116734">
    <property type="entry name" value="DNA methylase specificity domain"/>
    <property type="match status" value="2"/>
</dbReference>
<dbReference type="Proteomes" id="UP000475532">
    <property type="component" value="Unassembled WGS sequence"/>
</dbReference>
<accession>A0A6L9QS36</accession>
<sequence length="469" mass="51306">MGAQSWSQAGELVAAAQRLDPEYFDPRVLRVAAAVDRCGSRPLRELVTGAWRGGTPDYDPDGKIKVVKTANVQRFELASEPAEYVGDKEDSDAMLIPRGSLLVTSTGVGSAGRSFVYFGREKLTADGHVTVMPLRCSDTDGAYICAYLQSPAGRQQVIRLHRGSSRQIEIYPDDLLGLQIPWPSGEARQAIGQQWLSAANAVEKSRSSVQSAEAAIEKFLGIKKDDIEAVREAPWEARSGSLSLGSRLDAEYLAPQINALRRSIVSMGGMKMSALIKQVTKGVQPDFYDPSGPILVVKSKDVNFPDFQLDKCERTFGIFSSYLRKGDVLVNMTGEGSLGRACAFPDLGDSEQDAVASVDVAVLQVNRADILPEYLALFLNSWMGRRQTTALQTGSSGQQHLYPAHFREIVIPLKYHDDGNADLRWQQDIVDIANERSRASTASADTGRALDGWFGNYINEHVDLGTIPY</sequence>
<keyword evidence="1" id="KW-0680">Restriction system</keyword>
<evidence type="ECO:0000256" key="2">
    <source>
        <dbReference type="ARBA" id="ARBA00023125"/>
    </source>
</evidence>
<comment type="caution">
    <text evidence="3">The sequence shown here is derived from an EMBL/GenBank/DDBJ whole genome shotgun (WGS) entry which is preliminary data.</text>
</comment>
<dbReference type="RefSeq" id="WP_163062769.1">
    <property type="nucleotide sequence ID" value="NZ_JAAGLI010001029.1"/>
</dbReference>
<dbReference type="EMBL" id="JAAGLI010001029">
    <property type="protein sequence ID" value="NEA28315.1"/>
    <property type="molecule type" value="Genomic_DNA"/>
</dbReference>
<proteinExistence type="predicted"/>